<dbReference type="Proteomes" id="UP000001261">
    <property type="component" value="Unassembled WGS sequence"/>
</dbReference>
<dbReference type="PRINTS" id="PR00625">
    <property type="entry name" value="JDOMAIN"/>
</dbReference>
<dbReference type="Pfam" id="PF00226">
    <property type="entry name" value="DnaJ"/>
    <property type="match status" value="1"/>
</dbReference>
<evidence type="ECO:0000256" key="2">
    <source>
        <dbReference type="SAM" id="Coils"/>
    </source>
</evidence>
<dbReference type="Gene3D" id="1.10.287.110">
    <property type="entry name" value="DnaJ domain"/>
    <property type="match status" value="1"/>
</dbReference>
<evidence type="ECO:0000313" key="5">
    <source>
        <dbReference type="EMBL" id="EAS33100.3"/>
    </source>
</evidence>
<dbReference type="OMA" id="LMGERHD"/>
<dbReference type="SUPFAM" id="SSF46565">
    <property type="entry name" value="Chaperone J-domain"/>
    <property type="match status" value="1"/>
</dbReference>
<feature type="compositionally biased region" description="Polar residues" evidence="3">
    <location>
        <begin position="289"/>
        <end position="301"/>
    </location>
</feature>
<evidence type="ECO:0000313" key="6">
    <source>
        <dbReference type="Proteomes" id="UP000001261"/>
    </source>
</evidence>
<dbReference type="GO" id="GO:0042026">
    <property type="term" value="P:protein refolding"/>
    <property type="evidence" value="ECO:0007669"/>
    <property type="project" value="TreeGrafter"/>
</dbReference>
<feature type="domain" description="J" evidence="4">
    <location>
        <begin position="9"/>
        <end position="74"/>
    </location>
</feature>
<keyword evidence="1" id="KW-0143">Chaperone</keyword>
<dbReference type="InterPro" id="IPR036869">
    <property type="entry name" value="J_dom_sf"/>
</dbReference>
<feature type="coiled-coil region" evidence="2">
    <location>
        <begin position="94"/>
        <end position="135"/>
    </location>
</feature>
<evidence type="ECO:0000259" key="4">
    <source>
        <dbReference type="PROSITE" id="PS50076"/>
    </source>
</evidence>
<protein>
    <recommendedName>
        <fullName evidence="4">J domain-containing protein</fullName>
    </recommendedName>
</protein>
<dbReference type="InterPro" id="IPR018253">
    <property type="entry name" value="DnaJ_domain_CS"/>
</dbReference>
<accession>J3KCU7</accession>
<name>J3KCU7_COCIM</name>
<dbReference type="GO" id="GO:0005737">
    <property type="term" value="C:cytoplasm"/>
    <property type="evidence" value="ECO:0007669"/>
    <property type="project" value="TreeGrafter"/>
</dbReference>
<organism evidence="5 6">
    <name type="scientific">Coccidioides immitis (strain RS)</name>
    <name type="common">Valley fever fungus</name>
    <dbReference type="NCBI Taxonomy" id="246410"/>
    <lineage>
        <taxon>Eukaryota</taxon>
        <taxon>Fungi</taxon>
        <taxon>Dikarya</taxon>
        <taxon>Ascomycota</taxon>
        <taxon>Pezizomycotina</taxon>
        <taxon>Eurotiomycetes</taxon>
        <taxon>Eurotiomycetidae</taxon>
        <taxon>Onygenales</taxon>
        <taxon>Onygenaceae</taxon>
        <taxon>Coccidioides</taxon>
    </lineage>
</organism>
<sequence>MAHIEPTVDYYALLQVAQTADQASVKSNYKRLAKIKHPDKNPTNPNATRDFQLLLEAYQILSNPDTRRRYDSQYPFNKHAQEAGQRSEMRESGLRHLNNRRWELENKIFEAQRMVDGYERDLRRLQEEAEMDTKEQAAKGGWWAYIWPFGASRGGEIKDEHDDRRRRELHRKAAQRIKEQHLEEQRQFISRIKAQLQSTNCEIKKFQEEIEREEREKEKKRHREEEEKRWREVLKRQAEEEERRRREFQAQMGKVQKKSHNQSAKTQRQSSWTEQKKDTKMENARRQANRGSHATNRSTNPLRPNMVLCDHALWWPRVDGTHLCSRCLTHTTRFAFRCPRCNKVACASCRDILRGK</sequence>
<proteinExistence type="predicted"/>
<dbReference type="KEGG" id="cim:CIMG_04124"/>
<dbReference type="RefSeq" id="XP_001244683.2">
    <property type="nucleotide sequence ID" value="XM_001244682.2"/>
</dbReference>
<dbReference type="OrthoDB" id="436519at2759"/>
<dbReference type="STRING" id="246410.J3KCU7"/>
<dbReference type="InterPro" id="IPR001623">
    <property type="entry name" value="DnaJ_domain"/>
</dbReference>
<dbReference type="PANTHER" id="PTHR43096">
    <property type="entry name" value="DNAJ HOMOLOG 1, MITOCHONDRIAL-RELATED"/>
    <property type="match status" value="1"/>
</dbReference>
<dbReference type="PROSITE" id="PS50076">
    <property type="entry name" value="DNAJ_2"/>
    <property type="match status" value="1"/>
</dbReference>
<dbReference type="GO" id="GO:0051082">
    <property type="term" value="F:unfolded protein binding"/>
    <property type="evidence" value="ECO:0007669"/>
    <property type="project" value="TreeGrafter"/>
</dbReference>
<dbReference type="GeneID" id="4563047"/>
<dbReference type="PANTHER" id="PTHR43096:SF52">
    <property type="entry name" value="DNAJ HOMOLOG 1, MITOCHONDRIAL-RELATED"/>
    <property type="match status" value="1"/>
</dbReference>
<evidence type="ECO:0000256" key="3">
    <source>
        <dbReference type="SAM" id="MobiDB-lite"/>
    </source>
</evidence>
<dbReference type="PROSITE" id="PS00636">
    <property type="entry name" value="DNAJ_1"/>
    <property type="match status" value="1"/>
</dbReference>
<feature type="compositionally biased region" description="Basic and acidic residues" evidence="3">
    <location>
        <begin position="274"/>
        <end position="285"/>
    </location>
</feature>
<dbReference type="AlphaFoldDB" id="J3KCU7"/>
<dbReference type="VEuPathDB" id="FungiDB:CIMG_04124"/>
<gene>
    <name evidence="5" type="ORF">CIMG_04124</name>
</gene>
<feature type="region of interest" description="Disordered" evidence="3">
    <location>
        <begin position="210"/>
        <end position="230"/>
    </location>
</feature>
<dbReference type="CDD" id="cd06257">
    <property type="entry name" value="DnaJ"/>
    <property type="match status" value="1"/>
</dbReference>
<feature type="compositionally biased region" description="Polar residues" evidence="3">
    <location>
        <begin position="261"/>
        <end position="273"/>
    </location>
</feature>
<dbReference type="EMBL" id="GG704916">
    <property type="protein sequence ID" value="EAS33100.3"/>
    <property type="molecule type" value="Genomic_DNA"/>
</dbReference>
<evidence type="ECO:0000256" key="1">
    <source>
        <dbReference type="ARBA" id="ARBA00023186"/>
    </source>
</evidence>
<feature type="region of interest" description="Disordered" evidence="3">
    <location>
        <begin position="244"/>
        <end position="301"/>
    </location>
</feature>
<keyword evidence="2" id="KW-0175">Coiled coil</keyword>
<dbReference type="SMART" id="SM00271">
    <property type="entry name" value="DnaJ"/>
    <property type="match status" value="1"/>
</dbReference>
<keyword evidence="6" id="KW-1185">Reference proteome</keyword>
<reference evidence="6" key="1">
    <citation type="journal article" date="2009" name="Genome Res.">
        <title>Comparative genomic analyses of the human fungal pathogens Coccidioides and their relatives.</title>
        <authorList>
            <person name="Sharpton T.J."/>
            <person name="Stajich J.E."/>
            <person name="Rounsley S.D."/>
            <person name="Gardner M.J."/>
            <person name="Wortman J.R."/>
            <person name="Jordar V.S."/>
            <person name="Maiti R."/>
            <person name="Kodira C.D."/>
            <person name="Neafsey D.E."/>
            <person name="Zeng Q."/>
            <person name="Hung C.-Y."/>
            <person name="McMahan C."/>
            <person name="Muszewska A."/>
            <person name="Grynberg M."/>
            <person name="Mandel M.A."/>
            <person name="Kellner E.M."/>
            <person name="Barker B.M."/>
            <person name="Galgiani J.N."/>
            <person name="Orbach M.J."/>
            <person name="Kirkland T.N."/>
            <person name="Cole G.T."/>
            <person name="Henn M.R."/>
            <person name="Birren B.W."/>
            <person name="Taylor J.W."/>
        </authorList>
    </citation>
    <scope>NUCLEOTIDE SEQUENCE [LARGE SCALE GENOMIC DNA]</scope>
    <source>
        <strain evidence="6">RS</strain>
    </source>
</reference>
<dbReference type="InParanoid" id="J3KCU7"/>
<reference evidence="6" key="2">
    <citation type="journal article" date="2010" name="Genome Res.">
        <title>Population genomic sequencing of Coccidioides fungi reveals recent hybridization and transposon control.</title>
        <authorList>
            <person name="Neafsey D.E."/>
            <person name="Barker B.M."/>
            <person name="Sharpton T.J."/>
            <person name="Stajich J.E."/>
            <person name="Park D.J."/>
            <person name="Whiston E."/>
            <person name="Hung C.-Y."/>
            <person name="McMahan C."/>
            <person name="White J."/>
            <person name="Sykes S."/>
            <person name="Heiman D."/>
            <person name="Young S."/>
            <person name="Zeng Q."/>
            <person name="Abouelleil A."/>
            <person name="Aftuck L."/>
            <person name="Bessette D."/>
            <person name="Brown A."/>
            <person name="FitzGerald M."/>
            <person name="Lui A."/>
            <person name="Macdonald J.P."/>
            <person name="Priest M."/>
            <person name="Orbach M.J."/>
            <person name="Galgiani J.N."/>
            <person name="Kirkland T.N."/>
            <person name="Cole G.T."/>
            <person name="Birren B.W."/>
            <person name="Henn M.R."/>
            <person name="Taylor J.W."/>
            <person name="Rounsley S.D."/>
        </authorList>
    </citation>
    <scope>GENOME REANNOTATION</scope>
    <source>
        <strain evidence="6">RS</strain>
    </source>
</reference>